<evidence type="ECO:0000256" key="4">
    <source>
        <dbReference type="ARBA" id="ARBA00022801"/>
    </source>
</evidence>
<sequence>MRFLATAIMIAMLSATAPAQDSTGPTITQPEWQAYRDAFVSAEGRVIDTANGNISHSEGQGYGLLLAYLANDRATFERIWSFTRTELMIRDDGLSAWMWSPDATPSVTDINNASDGDLLIAYALARAGEGWDDAEKLLQAGSIARTLAQSAIFEHDGASLISPGVIGFSAEDRPDGPVVNPSYWVFEAFPLLDRLVPNLGWAEVGAGGLDLIDRLTADGAIPADWMALAGDEAIPAEGFPPEFGYNNIRIPLYLMRAGHTGEILAQTAQIFDADFAPARIDVTTGERLEIMSEPGYRLMGAATACILEGTAIPADLATFAPTTYYAATLQLLTLDYLRREHRDCLPTPASPQGVAS</sequence>
<keyword evidence="10" id="KW-1185">Reference proteome</keyword>
<keyword evidence="6" id="KW-0326">Glycosidase</keyword>
<evidence type="ECO:0000256" key="1">
    <source>
        <dbReference type="ARBA" id="ARBA00000966"/>
    </source>
</evidence>
<protein>
    <recommendedName>
        <fullName evidence="3">cellulase</fullName>
        <ecNumber evidence="3">3.2.1.4</ecNumber>
    </recommendedName>
</protein>
<reference evidence="9 10" key="1">
    <citation type="submission" date="2016-10" db="EMBL/GenBank/DDBJ databases">
        <authorList>
            <person name="de Groot N.N."/>
        </authorList>
    </citation>
    <scope>NUCLEOTIDE SEQUENCE [LARGE SCALE GENOMIC DNA]</scope>
    <source>
        <strain evidence="9 10">CGMCC 1.10267</strain>
    </source>
</reference>
<feature type="signal peptide" evidence="8">
    <location>
        <begin position="1"/>
        <end position="19"/>
    </location>
</feature>
<dbReference type="RefSeq" id="WP_244505142.1">
    <property type="nucleotide sequence ID" value="NZ_FNCS01000022.1"/>
</dbReference>
<evidence type="ECO:0000256" key="5">
    <source>
        <dbReference type="ARBA" id="ARBA00023001"/>
    </source>
</evidence>
<evidence type="ECO:0000256" key="2">
    <source>
        <dbReference type="ARBA" id="ARBA00009209"/>
    </source>
</evidence>
<evidence type="ECO:0000256" key="8">
    <source>
        <dbReference type="SAM" id="SignalP"/>
    </source>
</evidence>
<comment type="similarity">
    <text evidence="2">Belongs to the glycosyl hydrolase 8 (cellulase D) family.</text>
</comment>
<dbReference type="Gene3D" id="1.50.10.10">
    <property type="match status" value="1"/>
</dbReference>
<dbReference type="Pfam" id="PF01270">
    <property type="entry name" value="Glyco_hydro_8"/>
    <property type="match status" value="1"/>
</dbReference>
<gene>
    <name evidence="9" type="ORF">SAMN04487974_1224</name>
</gene>
<evidence type="ECO:0000256" key="7">
    <source>
        <dbReference type="ARBA" id="ARBA00023326"/>
    </source>
</evidence>
<dbReference type="InterPro" id="IPR002037">
    <property type="entry name" value="Glyco_hydro_8"/>
</dbReference>
<dbReference type="InterPro" id="IPR008928">
    <property type="entry name" value="6-hairpin_glycosidase_sf"/>
</dbReference>
<keyword evidence="7" id="KW-0624">Polysaccharide degradation</keyword>
<proteinExistence type="inferred from homology"/>
<keyword evidence="8" id="KW-0732">Signal</keyword>
<dbReference type="STRING" id="440168.SAMN04487974_1224"/>
<comment type="catalytic activity">
    <reaction evidence="1">
        <text>Endohydrolysis of (1-&gt;4)-beta-D-glucosidic linkages in cellulose, lichenin and cereal beta-D-glucans.</text>
        <dbReference type="EC" id="3.2.1.4"/>
    </reaction>
</comment>
<evidence type="ECO:0000256" key="3">
    <source>
        <dbReference type="ARBA" id="ARBA00012601"/>
    </source>
</evidence>
<dbReference type="GO" id="GO:0008810">
    <property type="term" value="F:cellulase activity"/>
    <property type="evidence" value="ECO:0007669"/>
    <property type="project" value="UniProtKB-EC"/>
</dbReference>
<name>A0A1G7ZR53_9HYPH</name>
<dbReference type="EC" id="3.2.1.4" evidence="3"/>
<keyword evidence="7" id="KW-0119">Carbohydrate metabolism</keyword>
<dbReference type="AlphaFoldDB" id="A0A1G7ZR53"/>
<dbReference type="SUPFAM" id="SSF48208">
    <property type="entry name" value="Six-hairpin glycosidases"/>
    <property type="match status" value="1"/>
</dbReference>
<accession>A0A1G7ZR53</accession>
<dbReference type="EMBL" id="FNCS01000022">
    <property type="protein sequence ID" value="SDH11057.1"/>
    <property type="molecule type" value="Genomic_DNA"/>
</dbReference>
<organism evidence="9 10">
    <name type="scientific">Pelagibacterium luteolum</name>
    <dbReference type="NCBI Taxonomy" id="440168"/>
    <lineage>
        <taxon>Bacteria</taxon>
        <taxon>Pseudomonadati</taxon>
        <taxon>Pseudomonadota</taxon>
        <taxon>Alphaproteobacteria</taxon>
        <taxon>Hyphomicrobiales</taxon>
        <taxon>Devosiaceae</taxon>
        <taxon>Pelagibacterium</taxon>
    </lineage>
</organism>
<evidence type="ECO:0000256" key="6">
    <source>
        <dbReference type="ARBA" id="ARBA00023295"/>
    </source>
</evidence>
<feature type="chain" id="PRO_5011724239" description="cellulase" evidence="8">
    <location>
        <begin position="20"/>
        <end position="356"/>
    </location>
</feature>
<keyword evidence="5" id="KW-0136">Cellulose degradation</keyword>
<evidence type="ECO:0000313" key="9">
    <source>
        <dbReference type="EMBL" id="SDH11057.1"/>
    </source>
</evidence>
<evidence type="ECO:0000313" key="10">
    <source>
        <dbReference type="Proteomes" id="UP000199495"/>
    </source>
</evidence>
<keyword evidence="4" id="KW-0378">Hydrolase</keyword>
<dbReference type="Proteomes" id="UP000199495">
    <property type="component" value="Unassembled WGS sequence"/>
</dbReference>
<dbReference type="GO" id="GO:0030245">
    <property type="term" value="P:cellulose catabolic process"/>
    <property type="evidence" value="ECO:0007669"/>
    <property type="project" value="UniProtKB-KW"/>
</dbReference>
<dbReference type="InterPro" id="IPR012341">
    <property type="entry name" value="6hp_glycosidase-like_sf"/>
</dbReference>
<dbReference type="PRINTS" id="PR00735">
    <property type="entry name" value="GLHYDRLASE8"/>
</dbReference>